<feature type="region of interest" description="Disordered" evidence="1">
    <location>
        <begin position="1107"/>
        <end position="1177"/>
    </location>
</feature>
<dbReference type="Proteomes" id="UP000010556">
    <property type="component" value="Unassembled WGS sequence"/>
</dbReference>
<protein>
    <submittedName>
        <fullName evidence="3">Selenocysteine insertion sequence-binding protein 2-like protein</fullName>
    </submittedName>
</protein>
<dbReference type="SUPFAM" id="SSF55315">
    <property type="entry name" value="L30e-like"/>
    <property type="match status" value="1"/>
</dbReference>
<dbReference type="GO" id="GO:0035368">
    <property type="term" value="F:selenocysteine insertion sequence binding"/>
    <property type="evidence" value="ECO:0007669"/>
    <property type="project" value="InterPro"/>
</dbReference>
<dbReference type="Gene3D" id="3.30.1330.30">
    <property type="match status" value="1"/>
</dbReference>
<feature type="compositionally biased region" description="Basic and acidic residues" evidence="1">
    <location>
        <begin position="968"/>
        <end position="984"/>
    </location>
</feature>
<feature type="compositionally biased region" description="Polar residues" evidence="1">
    <location>
        <begin position="1030"/>
        <end position="1040"/>
    </location>
</feature>
<dbReference type="GO" id="GO:1990904">
    <property type="term" value="C:ribonucleoprotein complex"/>
    <property type="evidence" value="ECO:0007669"/>
    <property type="project" value="TreeGrafter"/>
</dbReference>
<dbReference type="AlphaFoldDB" id="L5MCH3"/>
<feature type="compositionally biased region" description="Polar residues" evidence="1">
    <location>
        <begin position="999"/>
        <end position="1009"/>
    </location>
</feature>
<dbReference type="EMBL" id="KB101809">
    <property type="protein sequence ID" value="ELK36071.1"/>
    <property type="molecule type" value="Genomic_DNA"/>
</dbReference>
<feature type="compositionally biased region" description="Basic and acidic residues" evidence="1">
    <location>
        <begin position="1016"/>
        <end position="1026"/>
    </location>
</feature>
<evidence type="ECO:0000313" key="3">
    <source>
        <dbReference type="EMBL" id="ELK36071.1"/>
    </source>
</evidence>
<dbReference type="FunFam" id="3.30.1330.30:FF:000004">
    <property type="entry name" value="selenocysteine insertion sequence-binding protein 2"/>
    <property type="match status" value="1"/>
</dbReference>
<name>L5MCH3_MYODS</name>
<dbReference type="Pfam" id="PF01248">
    <property type="entry name" value="Ribosomal_L7Ae"/>
    <property type="match status" value="1"/>
</dbReference>
<dbReference type="PANTHER" id="PTHR13284:SF10">
    <property type="entry name" value="SELENOCYSTEINE INSERTION SEQUENCE-BINDING PROTEIN 2-LIKE"/>
    <property type="match status" value="1"/>
</dbReference>
<gene>
    <name evidence="3" type="ORF">MDA_GLEAN10016371</name>
</gene>
<evidence type="ECO:0000259" key="2">
    <source>
        <dbReference type="Pfam" id="PF01248"/>
    </source>
</evidence>
<dbReference type="eggNOG" id="ENOG502QUP4">
    <property type="taxonomic scope" value="Eukaryota"/>
</dbReference>
<evidence type="ECO:0000313" key="4">
    <source>
        <dbReference type="Proteomes" id="UP000010556"/>
    </source>
</evidence>
<feature type="compositionally biased region" description="Acidic residues" evidence="1">
    <location>
        <begin position="1064"/>
        <end position="1078"/>
    </location>
</feature>
<feature type="compositionally biased region" description="Polar residues" evidence="1">
    <location>
        <begin position="276"/>
        <end position="298"/>
    </location>
</feature>
<feature type="compositionally biased region" description="Basic and acidic residues" evidence="1">
    <location>
        <begin position="353"/>
        <end position="366"/>
    </location>
</feature>
<dbReference type="InterPro" id="IPR040051">
    <property type="entry name" value="SECISBP2"/>
</dbReference>
<proteinExistence type="predicted"/>
<dbReference type="GO" id="GO:0043021">
    <property type="term" value="F:ribonucleoprotein complex binding"/>
    <property type="evidence" value="ECO:0007669"/>
    <property type="project" value="TreeGrafter"/>
</dbReference>
<feature type="compositionally biased region" description="Low complexity" evidence="1">
    <location>
        <begin position="253"/>
        <end position="263"/>
    </location>
</feature>
<feature type="region of interest" description="Disordered" evidence="1">
    <location>
        <begin position="236"/>
        <end position="298"/>
    </location>
</feature>
<dbReference type="InterPro" id="IPR004038">
    <property type="entry name" value="Ribosomal_eL8/eL30/eS12/Gad45"/>
</dbReference>
<dbReference type="InterPro" id="IPR029064">
    <property type="entry name" value="Ribosomal_eL30-like_sf"/>
</dbReference>
<feature type="region of interest" description="Disordered" evidence="1">
    <location>
        <begin position="323"/>
        <end position="384"/>
    </location>
</feature>
<dbReference type="GO" id="GO:0005739">
    <property type="term" value="C:mitochondrion"/>
    <property type="evidence" value="ECO:0007669"/>
    <property type="project" value="TreeGrafter"/>
</dbReference>
<feature type="compositionally biased region" description="Polar residues" evidence="1">
    <location>
        <begin position="367"/>
        <end position="384"/>
    </location>
</feature>
<feature type="compositionally biased region" description="Polar residues" evidence="1">
    <location>
        <begin position="1143"/>
        <end position="1177"/>
    </location>
</feature>
<dbReference type="PANTHER" id="PTHR13284">
    <property type="entry name" value="GH01354P"/>
    <property type="match status" value="1"/>
</dbReference>
<feature type="region of interest" description="Disordered" evidence="1">
    <location>
        <begin position="182"/>
        <end position="205"/>
    </location>
</feature>
<feature type="region of interest" description="Disordered" evidence="1">
    <location>
        <begin position="960"/>
        <end position="1086"/>
    </location>
</feature>
<dbReference type="GO" id="GO:0001514">
    <property type="term" value="P:selenocysteine incorporation"/>
    <property type="evidence" value="ECO:0007669"/>
    <property type="project" value="UniProtKB-ARBA"/>
</dbReference>
<feature type="compositionally biased region" description="Polar residues" evidence="1">
    <location>
        <begin position="325"/>
        <end position="343"/>
    </location>
</feature>
<dbReference type="GO" id="GO:0003730">
    <property type="term" value="F:mRNA 3'-UTR binding"/>
    <property type="evidence" value="ECO:0007669"/>
    <property type="project" value="TreeGrafter"/>
</dbReference>
<feature type="compositionally biased region" description="Acidic residues" evidence="1">
    <location>
        <begin position="1118"/>
        <end position="1133"/>
    </location>
</feature>
<evidence type="ECO:0000256" key="1">
    <source>
        <dbReference type="SAM" id="MobiDB-lite"/>
    </source>
</evidence>
<reference evidence="4" key="1">
    <citation type="journal article" date="2013" name="Science">
        <title>Comparative analysis of bat genomes provides insight into the evolution of flight and immunity.</title>
        <authorList>
            <person name="Zhang G."/>
            <person name="Cowled C."/>
            <person name="Shi Z."/>
            <person name="Huang Z."/>
            <person name="Bishop-Lilly K.A."/>
            <person name="Fang X."/>
            <person name="Wynne J.W."/>
            <person name="Xiong Z."/>
            <person name="Baker M.L."/>
            <person name="Zhao W."/>
            <person name="Tachedjian M."/>
            <person name="Zhu Y."/>
            <person name="Zhou P."/>
            <person name="Jiang X."/>
            <person name="Ng J."/>
            <person name="Yang L."/>
            <person name="Wu L."/>
            <person name="Xiao J."/>
            <person name="Feng Y."/>
            <person name="Chen Y."/>
            <person name="Sun X."/>
            <person name="Zhang Y."/>
            <person name="Marsh G.A."/>
            <person name="Crameri G."/>
            <person name="Broder C.C."/>
            <person name="Frey K.G."/>
            <person name="Wang L.F."/>
            <person name="Wang J."/>
        </authorList>
    </citation>
    <scope>NUCLEOTIDE SEQUENCE [LARGE SCALE GENOMIC DNA]</scope>
</reference>
<accession>L5MCH3</accession>
<sequence>MCFTFSLKNVKLSAEVEPFIPQKKNPDTFMIPMALPNENGNVSGIEPTPIPSYLITCYPFVQENQSNRQFPLYNNDIRWQQPNPNPAGPYLAYPIIPAQPPVSTEYTYYQLMPAPCAQVMGFYHPFPTPYSNTFQTANTVNTITTECTERPNQLGQVFPLSSHRSRNSNRGPMVPKLLQQHIKSKRPQVKNVATQKETNAAGPDNRSKIVLLVDASQQTDFPSDIANKSLSESSAPILWKSKGRRRRASHPTAESSSEQGASEADIDSDSGYCSPKHSNNQPTSGALRNPDSSTMNHVESSICTGSVNWSSVTCQATQKKPWMEKNQTFSRGGRQTEQRNSQVGFKCRGHSTSSERRQSLQKRQDNKQLNPNQSHRSDPNSQSLYLEDEDGFRELNENGNAKDENIQQKLSSKVLDDLPENSPINIVQTPIPITTSVPKRAKSQKKKALAAALATAQEYSEISMEQKKLQEALSKAAGKKSKTPVQLDLGDMLAALEKQQQAMKARQITNTRPLSYTGGRRSMQELPPDVQCTPTGGAPLSQKPDSQLASAVAVASQLRPAPLSALPQGEHRSARSRTHSWRVQWRWPASLGLLPLVVTAASFHTKDSTNRKPLTKSQPCLTSFNSLDITSSKAKKGKEKEIVKLKRPTALKKVILKEREEKKGRLTVDHNLLGSEEPIEMHLDFIDDLPQEIVSQEDTGLSMPSDTSLSPASQNSPYCMTPVSQGSPASSGIGSPMASSTITKIHSKRFREYCNQVLCKEIDECVTLLLQELVSFQERIYQKDPVRAKARRRLVMGLREVTKHMKLNKIKCVIISPNCEKIQSKGGLDEALYNVIAMAREQEIPFVFALGRKALGRCVNKLVPVSVVGIFNYFGAEGLFNKLVELTEEARKAYKDMVAAMEQEQAEEALKNVKKVPHHMGHSRNPSAASAISFCSVISEPISEVNEKEYETNWRNMVETSDGLETSENEREVSCRHSTSEKSSKLPFDTAPVGKQPSLVATGSTTSAANPGKSAVSEKEEGKPDDLEWASQQSTETGSLDGSCRDILNSSITSTTSTLVPGMLEEEEDEEEEEEEDYTHEPISVEVQLNSRIESWVSETQRTMETLQLGKTLHGSEEDNAEQSGEEEAEVPEVLEPGMDSEAWTTDHQASSEQQKPSNCSSLNNEHSDSNYTPPDI</sequence>
<organism evidence="3 4">
    <name type="scientific">Myotis davidii</name>
    <name type="common">David's myotis</name>
    <dbReference type="NCBI Taxonomy" id="225400"/>
    <lineage>
        <taxon>Eukaryota</taxon>
        <taxon>Metazoa</taxon>
        <taxon>Chordata</taxon>
        <taxon>Craniata</taxon>
        <taxon>Vertebrata</taxon>
        <taxon>Euteleostomi</taxon>
        <taxon>Mammalia</taxon>
        <taxon>Eutheria</taxon>
        <taxon>Laurasiatheria</taxon>
        <taxon>Chiroptera</taxon>
        <taxon>Yangochiroptera</taxon>
        <taxon>Vespertilionidae</taxon>
        <taxon>Myotis</taxon>
    </lineage>
</organism>
<feature type="domain" description="Ribosomal protein eL8/eL30/eS12/Gadd45" evidence="2">
    <location>
        <begin position="780"/>
        <end position="874"/>
    </location>
</feature>
<keyword evidence="4" id="KW-1185">Reference proteome</keyword>